<dbReference type="SMART" id="SM00388">
    <property type="entry name" value="HisKA"/>
    <property type="match status" value="1"/>
</dbReference>
<protein>
    <recommendedName>
        <fullName evidence="3">histidine kinase</fullName>
        <ecNumber evidence="3">2.7.13.3</ecNumber>
    </recommendedName>
</protein>
<gene>
    <name evidence="16" type="ORF">JOE21_003028</name>
</gene>
<evidence type="ECO:0000256" key="2">
    <source>
        <dbReference type="ARBA" id="ARBA00004651"/>
    </source>
</evidence>
<name>A0ABU1IQN4_9BACL</name>
<dbReference type="InterPro" id="IPR003661">
    <property type="entry name" value="HisK_dim/P_dom"/>
</dbReference>
<evidence type="ECO:0000259" key="15">
    <source>
        <dbReference type="PROSITE" id="PS50885"/>
    </source>
</evidence>
<dbReference type="PANTHER" id="PTHR42878:SF7">
    <property type="entry name" value="SENSOR HISTIDINE KINASE GLRK"/>
    <property type="match status" value="1"/>
</dbReference>
<dbReference type="InterPro" id="IPR005467">
    <property type="entry name" value="His_kinase_dom"/>
</dbReference>
<dbReference type="PRINTS" id="PR00344">
    <property type="entry name" value="BCTRLSENSOR"/>
</dbReference>
<comment type="catalytic activity">
    <reaction evidence="1">
        <text>ATP + protein L-histidine = ADP + protein N-phospho-L-histidine.</text>
        <dbReference type="EC" id="2.7.13.3"/>
    </reaction>
</comment>
<keyword evidence="13" id="KW-0812">Transmembrane</keyword>
<evidence type="ECO:0000313" key="17">
    <source>
        <dbReference type="Proteomes" id="UP001185012"/>
    </source>
</evidence>
<evidence type="ECO:0000256" key="8">
    <source>
        <dbReference type="ARBA" id="ARBA00022777"/>
    </source>
</evidence>
<dbReference type="SUPFAM" id="SSF158472">
    <property type="entry name" value="HAMP domain-like"/>
    <property type="match status" value="1"/>
</dbReference>
<feature type="transmembrane region" description="Helical" evidence="13">
    <location>
        <begin position="38"/>
        <end position="60"/>
    </location>
</feature>
<dbReference type="Pfam" id="PF02518">
    <property type="entry name" value="HATPase_c"/>
    <property type="match status" value="1"/>
</dbReference>
<evidence type="ECO:0000256" key="3">
    <source>
        <dbReference type="ARBA" id="ARBA00012438"/>
    </source>
</evidence>
<dbReference type="GO" id="GO:0016301">
    <property type="term" value="F:kinase activity"/>
    <property type="evidence" value="ECO:0007669"/>
    <property type="project" value="UniProtKB-KW"/>
</dbReference>
<feature type="domain" description="Histidine kinase" evidence="14">
    <location>
        <begin position="418"/>
        <end position="633"/>
    </location>
</feature>
<organism evidence="16 17">
    <name type="scientific">Desmospora profundinema</name>
    <dbReference type="NCBI Taxonomy" id="1571184"/>
    <lineage>
        <taxon>Bacteria</taxon>
        <taxon>Bacillati</taxon>
        <taxon>Bacillota</taxon>
        <taxon>Bacilli</taxon>
        <taxon>Bacillales</taxon>
        <taxon>Thermoactinomycetaceae</taxon>
        <taxon>Desmospora</taxon>
    </lineage>
</organism>
<dbReference type="Proteomes" id="UP001185012">
    <property type="component" value="Unassembled WGS sequence"/>
</dbReference>
<proteinExistence type="predicted"/>
<comment type="subcellular location">
    <subcellularLocation>
        <location evidence="2">Cell membrane</location>
        <topology evidence="2">Multi-pass membrane protein</topology>
    </subcellularLocation>
</comment>
<dbReference type="CDD" id="cd00082">
    <property type="entry name" value="HisKA"/>
    <property type="match status" value="1"/>
</dbReference>
<keyword evidence="9" id="KW-0067">ATP-binding</keyword>
<keyword evidence="17" id="KW-1185">Reference proteome</keyword>
<keyword evidence="13" id="KW-1133">Transmembrane helix</keyword>
<dbReference type="Pfam" id="PF00512">
    <property type="entry name" value="HisKA"/>
    <property type="match status" value="1"/>
</dbReference>
<dbReference type="SUPFAM" id="SSF55874">
    <property type="entry name" value="ATPase domain of HSP90 chaperone/DNA topoisomerase II/histidine kinase"/>
    <property type="match status" value="1"/>
</dbReference>
<keyword evidence="5" id="KW-0597">Phosphoprotein</keyword>
<feature type="domain" description="HAMP" evidence="15">
    <location>
        <begin position="344"/>
        <end position="396"/>
    </location>
</feature>
<dbReference type="InterPro" id="IPR004358">
    <property type="entry name" value="Sig_transdc_His_kin-like_C"/>
</dbReference>
<dbReference type="SMART" id="SM00304">
    <property type="entry name" value="HAMP"/>
    <property type="match status" value="1"/>
</dbReference>
<evidence type="ECO:0000256" key="4">
    <source>
        <dbReference type="ARBA" id="ARBA00022475"/>
    </source>
</evidence>
<dbReference type="InterPro" id="IPR003660">
    <property type="entry name" value="HAMP_dom"/>
</dbReference>
<dbReference type="CDD" id="cd06225">
    <property type="entry name" value="HAMP"/>
    <property type="match status" value="1"/>
</dbReference>
<sequence length="633" mass="71720">MRRWGMFGAGRFRAGMEGLVPVVLASLAVWLFPPGGLVQLGGLAIGWSLLVLWALVWPAYRIRLPIRYWRAWIGFSWLYLTVIYIVNAAVEWRLVSIHDDFFRSVQHEFVRSPWEYGLYLVTSGGTIALARGVLHVWRRFSHWVERRLIRQMTVSHIQVLGVVFAIFSLLVLAYLLIWDLPDRVKGVKETEEAARWTAPLLSEEENEKRLKEWLEQMEHTLSPSGLLTAEWIVFDQSGRMLGASGEGYSHRTGDMVEGALRSGRSQSTVVEGERALYVVAAPIYDEEFQVTGVLVQERPVEPLESFVVVVLFLSFFMLVSLAVFPVSLGVALLISGVFAYVRSRKMTERFQQVAQAAEEWSRGNLEHRIGPNGRDEVGKLSDQLNQVAVSLAQAQDRLAAEKREVERLLQSKKAWVSDVSHELRTPVALIHGHLEMMDGQQGAVDRERLPIIRREVTRLKQMIDQLFHLAVSDDMPEEEWERQPVAMDQLLREVGEAFSPIAWRERKIAMEWDLPPNLPIVMGDENRIRQILHNLIRNALRHTPEGGMVRLAAMRQSGSRLEVRVSDTGSGIDPEELAHIFQRRFRGDGQIVGDQGGGLGLALVKEWIEQLDGEVTVHSEEGGGTEVVLTFPV</sequence>
<keyword evidence="8 16" id="KW-0418">Kinase</keyword>
<feature type="transmembrane region" description="Helical" evidence="13">
    <location>
        <begin position="308"/>
        <end position="341"/>
    </location>
</feature>
<feature type="transmembrane region" description="Helical" evidence="13">
    <location>
        <begin position="157"/>
        <end position="177"/>
    </location>
</feature>
<evidence type="ECO:0000256" key="9">
    <source>
        <dbReference type="ARBA" id="ARBA00022840"/>
    </source>
</evidence>
<keyword evidence="6" id="KW-0808">Transferase</keyword>
<dbReference type="PANTHER" id="PTHR42878">
    <property type="entry name" value="TWO-COMPONENT HISTIDINE KINASE"/>
    <property type="match status" value="1"/>
</dbReference>
<dbReference type="InterPro" id="IPR036890">
    <property type="entry name" value="HATPase_C_sf"/>
</dbReference>
<dbReference type="Gene3D" id="3.30.565.10">
    <property type="entry name" value="Histidine kinase-like ATPase, C-terminal domain"/>
    <property type="match status" value="1"/>
</dbReference>
<evidence type="ECO:0000256" key="13">
    <source>
        <dbReference type="SAM" id="Phobius"/>
    </source>
</evidence>
<evidence type="ECO:0000256" key="10">
    <source>
        <dbReference type="ARBA" id="ARBA00023012"/>
    </source>
</evidence>
<dbReference type="SUPFAM" id="SSF47384">
    <property type="entry name" value="Homodimeric domain of signal transducing histidine kinase"/>
    <property type="match status" value="1"/>
</dbReference>
<keyword evidence="7" id="KW-0547">Nucleotide-binding</keyword>
<feature type="coiled-coil region" evidence="12">
    <location>
        <begin position="384"/>
        <end position="411"/>
    </location>
</feature>
<evidence type="ECO:0000256" key="5">
    <source>
        <dbReference type="ARBA" id="ARBA00022553"/>
    </source>
</evidence>
<dbReference type="RefSeq" id="WP_309867719.1">
    <property type="nucleotide sequence ID" value="NZ_JAVDQG010000007.1"/>
</dbReference>
<reference evidence="16 17" key="1">
    <citation type="submission" date="2023-07" db="EMBL/GenBank/DDBJ databases">
        <title>Genomic Encyclopedia of Type Strains, Phase IV (KMG-IV): sequencing the most valuable type-strain genomes for metagenomic binning, comparative biology and taxonomic classification.</title>
        <authorList>
            <person name="Goeker M."/>
        </authorList>
    </citation>
    <scope>NUCLEOTIDE SEQUENCE [LARGE SCALE GENOMIC DNA]</scope>
    <source>
        <strain evidence="16 17">DSM 45903</strain>
    </source>
</reference>
<feature type="transmembrane region" description="Helical" evidence="13">
    <location>
        <begin position="12"/>
        <end position="32"/>
    </location>
</feature>
<accession>A0ABU1IQN4</accession>
<dbReference type="PROSITE" id="PS50885">
    <property type="entry name" value="HAMP"/>
    <property type="match status" value="1"/>
</dbReference>
<dbReference type="Gene3D" id="1.10.287.130">
    <property type="match status" value="1"/>
</dbReference>
<keyword evidence="10" id="KW-0902">Two-component regulatory system</keyword>
<evidence type="ECO:0000256" key="12">
    <source>
        <dbReference type="SAM" id="Coils"/>
    </source>
</evidence>
<dbReference type="EC" id="2.7.13.3" evidence="3"/>
<dbReference type="Gene3D" id="6.10.340.10">
    <property type="match status" value="1"/>
</dbReference>
<dbReference type="PROSITE" id="PS50109">
    <property type="entry name" value="HIS_KIN"/>
    <property type="match status" value="1"/>
</dbReference>
<feature type="transmembrane region" description="Helical" evidence="13">
    <location>
        <begin position="116"/>
        <end position="137"/>
    </location>
</feature>
<dbReference type="EMBL" id="JAVDQG010000007">
    <property type="protein sequence ID" value="MDR6227016.1"/>
    <property type="molecule type" value="Genomic_DNA"/>
</dbReference>
<dbReference type="InterPro" id="IPR036097">
    <property type="entry name" value="HisK_dim/P_sf"/>
</dbReference>
<dbReference type="InterPro" id="IPR050351">
    <property type="entry name" value="BphY/WalK/GraS-like"/>
</dbReference>
<keyword evidence="12" id="KW-0175">Coiled coil</keyword>
<dbReference type="InterPro" id="IPR003594">
    <property type="entry name" value="HATPase_dom"/>
</dbReference>
<dbReference type="Pfam" id="PF00672">
    <property type="entry name" value="HAMP"/>
    <property type="match status" value="1"/>
</dbReference>
<keyword evidence="11 13" id="KW-0472">Membrane</keyword>
<keyword evidence="4" id="KW-1003">Cell membrane</keyword>
<evidence type="ECO:0000256" key="1">
    <source>
        <dbReference type="ARBA" id="ARBA00000085"/>
    </source>
</evidence>
<dbReference type="CDD" id="cd00075">
    <property type="entry name" value="HATPase"/>
    <property type="match status" value="1"/>
</dbReference>
<dbReference type="SMART" id="SM00387">
    <property type="entry name" value="HATPase_c"/>
    <property type="match status" value="1"/>
</dbReference>
<evidence type="ECO:0000256" key="11">
    <source>
        <dbReference type="ARBA" id="ARBA00023136"/>
    </source>
</evidence>
<evidence type="ECO:0000256" key="7">
    <source>
        <dbReference type="ARBA" id="ARBA00022741"/>
    </source>
</evidence>
<evidence type="ECO:0000256" key="6">
    <source>
        <dbReference type="ARBA" id="ARBA00022679"/>
    </source>
</evidence>
<feature type="transmembrane region" description="Helical" evidence="13">
    <location>
        <begin position="72"/>
        <end position="90"/>
    </location>
</feature>
<comment type="caution">
    <text evidence="16">The sequence shown here is derived from an EMBL/GenBank/DDBJ whole genome shotgun (WGS) entry which is preliminary data.</text>
</comment>
<evidence type="ECO:0000259" key="14">
    <source>
        <dbReference type="PROSITE" id="PS50109"/>
    </source>
</evidence>
<evidence type="ECO:0000313" key="16">
    <source>
        <dbReference type="EMBL" id="MDR6227016.1"/>
    </source>
</evidence>